<dbReference type="EMBL" id="CP046455">
    <property type="protein sequence ID" value="QGU08410.1"/>
    <property type="molecule type" value="Genomic_DNA"/>
</dbReference>
<dbReference type="Proteomes" id="UP000424462">
    <property type="component" value="Chromosome"/>
</dbReference>
<dbReference type="NCBIfam" id="NF038354">
    <property type="entry name" value="trnsprt_adja_43"/>
    <property type="match status" value="1"/>
</dbReference>
<organism evidence="2 3">
    <name type="scientific">Corynebacterium occultum</name>
    <dbReference type="NCBI Taxonomy" id="2675219"/>
    <lineage>
        <taxon>Bacteria</taxon>
        <taxon>Bacillati</taxon>
        <taxon>Actinomycetota</taxon>
        <taxon>Actinomycetes</taxon>
        <taxon>Mycobacteriales</taxon>
        <taxon>Corynebacteriaceae</taxon>
        <taxon>Corynebacterium</taxon>
    </lineage>
</organism>
<gene>
    <name evidence="2" type="ORF">COCCU_12550</name>
</gene>
<keyword evidence="1" id="KW-0812">Transmembrane</keyword>
<dbReference type="AlphaFoldDB" id="A0A6B8WEJ4"/>
<name>A0A6B8WEJ4_9CORY</name>
<protein>
    <submittedName>
        <fullName evidence="2">Uncharacterized protein</fullName>
    </submittedName>
</protein>
<dbReference type="InterPro" id="IPR049820">
    <property type="entry name" value="Trnsprt_adja_ssu-like"/>
</dbReference>
<sequence>MTTVLMTIYILVWPILAAIVLIYLTLGVINDYRDAHRENRSVV</sequence>
<keyword evidence="1" id="KW-1133">Transmembrane helix</keyword>
<accession>A0A6B8WEJ4</accession>
<evidence type="ECO:0000313" key="2">
    <source>
        <dbReference type="EMBL" id="QGU08410.1"/>
    </source>
</evidence>
<keyword evidence="1" id="KW-0472">Membrane</keyword>
<proteinExistence type="predicted"/>
<evidence type="ECO:0000256" key="1">
    <source>
        <dbReference type="SAM" id="Phobius"/>
    </source>
</evidence>
<feature type="transmembrane region" description="Helical" evidence="1">
    <location>
        <begin position="6"/>
        <end position="29"/>
    </location>
</feature>
<dbReference type="KEGG" id="cok:COCCU_12550"/>
<keyword evidence="3" id="KW-1185">Reference proteome</keyword>
<evidence type="ECO:0000313" key="3">
    <source>
        <dbReference type="Proteomes" id="UP000424462"/>
    </source>
</evidence>
<reference evidence="2 3" key="1">
    <citation type="submission" date="2019-11" db="EMBL/GenBank/DDBJ databases">
        <title>Complete genome sequence of Corynebacterium kalinowskii 1959, a novel Corynebacterium species isolated from soil of a small paddock in Vilsendorf, Germany.</title>
        <authorList>
            <person name="Schaffert L."/>
            <person name="Ruwe M."/>
            <person name="Milse J."/>
            <person name="Hanuschka K."/>
            <person name="Ortseifen V."/>
            <person name="Droste J."/>
            <person name="Brandt D."/>
            <person name="Schlueter L."/>
            <person name="Kutter Y."/>
            <person name="Vinke S."/>
            <person name="Viehoefer P."/>
            <person name="Jacob L."/>
            <person name="Luebke N.-C."/>
            <person name="Schulte-Berndt E."/>
            <person name="Hain C."/>
            <person name="Linder M."/>
            <person name="Schmidt P."/>
            <person name="Wollenschlaeger L."/>
            <person name="Luttermann T."/>
            <person name="Thieme E."/>
            <person name="Hassa J."/>
            <person name="Haak M."/>
            <person name="Wittchen M."/>
            <person name="Mentz A."/>
            <person name="Persicke M."/>
            <person name="Busche T."/>
            <person name="Ruckert C."/>
        </authorList>
    </citation>
    <scope>NUCLEOTIDE SEQUENCE [LARGE SCALE GENOMIC DNA]</scope>
    <source>
        <strain evidence="2 3">2039</strain>
    </source>
</reference>